<organism evidence="1 2">
    <name type="scientific">Chryseobacterium aquaeductus</name>
    <dbReference type="NCBI Taxonomy" id="2675056"/>
    <lineage>
        <taxon>Bacteria</taxon>
        <taxon>Pseudomonadati</taxon>
        <taxon>Bacteroidota</taxon>
        <taxon>Flavobacteriia</taxon>
        <taxon>Flavobacteriales</taxon>
        <taxon>Weeksellaceae</taxon>
        <taxon>Chryseobacterium group</taxon>
        <taxon>Chryseobacterium</taxon>
    </lineage>
</organism>
<dbReference type="EMBL" id="CAJIMS010000001">
    <property type="protein sequence ID" value="CAD7816820.1"/>
    <property type="molecule type" value="Genomic_DNA"/>
</dbReference>
<protein>
    <submittedName>
        <fullName evidence="1">Uncharacterized protein</fullName>
    </submittedName>
</protein>
<sequence>MNLQKEIIETIKSDNFIELISEVGDITFENFLENDSFKDIPILGFLIKGKNIINEIQDKLFAKKILSFLKQLEGTSNQSRSKQIDMIEHDPEYKIKVGEKLLYLLNDAEDYEKSEYIGKLFKSFLEEKIEYNDFLRCVNSINRISIVDFKDFLKRGMIRSDRSTDSYLNSGLITFEFTKPQYIRGTHINGDYGIEFKTSKIGTLILTCLRDGDIYFSY</sequence>
<dbReference type="Proteomes" id="UP000662618">
    <property type="component" value="Unassembled WGS sequence"/>
</dbReference>
<evidence type="ECO:0000313" key="2">
    <source>
        <dbReference type="Proteomes" id="UP000662618"/>
    </source>
</evidence>
<gene>
    <name evidence="1" type="ORF">CHRY9390_03241</name>
</gene>
<proteinExistence type="predicted"/>
<keyword evidence="2" id="KW-1185">Reference proteome</keyword>
<name>A0A9N8QW51_9FLAO</name>
<accession>A0A9N8QW51</accession>
<comment type="caution">
    <text evidence="1">The sequence shown here is derived from an EMBL/GenBank/DDBJ whole genome shotgun (WGS) entry which is preliminary data.</text>
</comment>
<dbReference type="RefSeq" id="WP_162089419.1">
    <property type="nucleotide sequence ID" value="NZ_CAJIMS010000001.1"/>
</dbReference>
<reference evidence="1" key="1">
    <citation type="submission" date="2020-12" db="EMBL/GenBank/DDBJ databases">
        <authorList>
            <person name="Rodrigo-Torres L."/>
            <person name="Arahal R. D."/>
            <person name="Lucena T."/>
        </authorList>
    </citation>
    <scope>NUCLEOTIDE SEQUENCE</scope>
    <source>
        <strain evidence="1">CECT 9390</strain>
    </source>
</reference>
<evidence type="ECO:0000313" key="1">
    <source>
        <dbReference type="EMBL" id="CAD7816820.1"/>
    </source>
</evidence>
<dbReference type="AlphaFoldDB" id="A0A9N8QW51"/>